<name>A0A4U3MIQ2_9ACTN</name>
<organism evidence="3 4">
    <name type="scientific">Herbidospora galbida</name>
    <dbReference type="NCBI Taxonomy" id="2575442"/>
    <lineage>
        <taxon>Bacteria</taxon>
        <taxon>Bacillati</taxon>
        <taxon>Actinomycetota</taxon>
        <taxon>Actinomycetes</taxon>
        <taxon>Streptosporangiales</taxon>
        <taxon>Streptosporangiaceae</taxon>
        <taxon>Herbidospora</taxon>
    </lineage>
</organism>
<feature type="domain" description="YCII-related" evidence="2">
    <location>
        <begin position="1"/>
        <end position="106"/>
    </location>
</feature>
<reference evidence="3 4" key="1">
    <citation type="submission" date="2019-04" db="EMBL/GenBank/DDBJ databases">
        <title>Herbidospora sp. NEAU-GS14.nov., a novel actinomycete isolated from soil.</title>
        <authorList>
            <person name="Han L."/>
        </authorList>
    </citation>
    <scope>NUCLEOTIDE SEQUENCE [LARGE SCALE GENOMIC DNA]</scope>
    <source>
        <strain evidence="3 4">NEAU-GS14</strain>
    </source>
</reference>
<dbReference type="RefSeq" id="WP_137246871.1">
    <property type="nucleotide sequence ID" value="NZ_SZQA01000007.1"/>
</dbReference>
<dbReference type="AlphaFoldDB" id="A0A4U3MIQ2"/>
<dbReference type="InterPro" id="IPR005545">
    <property type="entry name" value="YCII"/>
</dbReference>
<accession>A0A4U3MIQ2</accession>
<evidence type="ECO:0000313" key="4">
    <source>
        <dbReference type="Proteomes" id="UP000308705"/>
    </source>
</evidence>
<comment type="caution">
    <text evidence="3">The sequence shown here is derived from an EMBL/GenBank/DDBJ whole genome shotgun (WGS) entry which is preliminary data.</text>
</comment>
<evidence type="ECO:0000313" key="3">
    <source>
        <dbReference type="EMBL" id="TKK89368.1"/>
    </source>
</evidence>
<sequence>MRYLLLSLADENTPAPDERLFAEMGAFIQEMSAKGILLATGGLEPGGLRMTSSGEEVTVTDGPFTEAKEVAVGFALVEVRSEDEVLELARRFRRIVGDGVSEIRRVQ</sequence>
<dbReference type="Gene3D" id="3.30.70.1060">
    <property type="entry name" value="Dimeric alpha+beta barrel"/>
    <property type="match status" value="1"/>
</dbReference>
<dbReference type="InterPro" id="IPR011008">
    <property type="entry name" value="Dimeric_a/b-barrel"/>
</dbReference>
<dbReference type="EMBL" id="SZQA01000007">
    <property type="protein sequence ID" value="TKK89368.1"/>
    <property type="molecule type" value="Genomic_DNA"/>
</dbReference>
<keyword evidence="4" id="KW-1185">Reference proteome</keyword>
<evidence type="ECO:0000256" key="1">
    <source>
        <dbReference type="ARBA" id="ARBA00007689"/>
    </source>
</evidence>
<evidence type="ECO:0000259" key="2">
    <source>
        <dbReference type="Pfam" id="PF03795"/>
    </source>
</evidence>
<comment type="similarity">
    <text evidence="1">Belongs to the YciI family.</text>
</comment>
<dbReference type="SUPFAM" id="SSF54909">
    <property type="entry name" value="Dimeric alpha+beta barrel"/>
    <property type="match status" value="1"/>
</dbReference>
<dbReference type="PANTHER" id="PTHR35174">
    <property type="entry name" value="BLL7171 PROTEIN-RELATED"/>
    <property type="match status" value="1"/>
</dbReference>
<dbReference type="Proteomes" id="UP000308705">
    <property type="component" value="Unassembled WGS sequence"/>
</dbReference>
<proteinExistence type="inferred from homology"/>
<gene>
    <name evidence="3" type="ORF">FDA94_10615</name>
</gene>
<dbReference type="Pfam" id="PF03795">
    <property type="entry name" value="YCII"/>
    <property type="match status" value="1"/>
</dbReference>
<protein>
    <recommendedName>
        <fullName evidence="2">YCII-related domain-containing protein</fullName>
    </recommendedName>
</protein>
<dbReference type="OrthoDB" id="668782at2"/>